<dbReference type="InterPro" id="IPR005855">
    <property type="entry name" value="GFAT"/>
</dbReference>
<dbReference type="SUPFAM" id="SSF53697">
    <property type="entry name" value="SIS domain"/>
    <property type="match status" value="1"/>
</dbReference>
<evidence type="ECO:0000256" key="3">
    <source>
        <dbReference type="ARBA" id="ARBA00016090"/>
    </source>
</evidence>
<evidence type="ECO:0000256" key="7">
    <source>
        <dbReference type="ARBA" id="ARBA00022962"/>
    </source>
</evidence>
<evidence type="ECO:0000256" key="5">
    <source>
        <dbReference type="ARBA" id="ARBA00022679"/>
    </source>
</evidence>
<feature type="domain" description="SIS" evidence="10">
    <location>
        <begin position="443"/>
        <end position="575"/>
    </location>
</feature>
<dbReference type="PROSITE" id="PS51278">
    <property type="entry name" value="GATASE_TYPE_2"/>
    <property type="match status" value="1"/>
</dbReference>
<proteinExistence type="predicted"/>
<keyword evidence="7" id="KW-0315">Glutamine amidotransferase</keyword>
<dbReference type="OrthoDB" id="372195at2157"/>
<dbReference type="GeneID" id="41715236"/>
<dbReference type="EC" id="2.6.1.16" evidence="2"/>
<evidence type="ECO:0000313" key="12">
    <source>
        <dbReference type="Proteomes" id="UP000322983"/>
    </source>
</evidence>
<evidence type="ECO:0000256" key="4">
    <source>
        <dbReference type="ARBA" id="ARBA00022576"/>
    </source>
</evidence>
<dbReference type="PANTHER" id="PTHR10937:SF0">
    <property type="entry name" value="GLUTAMINE--FRUCTOSE-6-PHOSPHATE TRANSAMINASE (ISOMERIZING)"/>
    <property type="match status" value="1"/>
</dbReference>
<dbReference type="EMBL" id="AP018929">
    <property type="protein sequence ID" value="BBG24177.1"/>
    <property type="molecule type" value="Genomic_DNA"/>
</dbReference>
<feature type="domain" description="Glutamine amidotransferase type-2" evidence="9">
    <location>
        <begin position="2"/>
        <end position="221"/>
    </location>
</feature>
<accession>A0A510DVG3</accession>
<dbReference type="InterPro" id="IPR046348">
    <property type="entry name" value="SIS_dom_sf"/>
</dbReference>
<keyword evidence="4 11" id="KW-0032">Aminotransferase</keyword>
<organism evidence="11 12">
    <name type="scientific">Sulfuracidifex tepidarius</name>
    <dbReference type="NCBI Taxonomy" id="1294262"/>
    <lineage>
        <taxon>Archaea</taxon>
        <taxon>Thermoproteota</taxon>
        <taxon>Thermoprotei</taxon>
        <taxon>Sulfolobales</taxon>
        <taxon>Sulfolobaceae</taxon>
        <taxon>Sulfuracidifex</taxon>
    </lineage>
</organism>
<dbReference type="InterPro" id="IPR029055">
    <property type="entry name" value="Ntn_hydrolases_N"/>
</dbReference>
<dbReference type="NCBIfam" id="TIGR01135">
    <property type="entry name" value="glmS"/>
    <property type="match status" value="1"/>
</dbReference>
<dbReference type="FunFam" id="3.60.20.10:FF:000006">
    <property type="entry name" value="Glutamine--fructose-6-phosphate aminotransferase [isomerizing]"/>
    <property type="match status" value="1"/>
</dbReference>
<dbReference type="GO" id="GO:0006047">
    <property type="term" value="P:UDP-N-acetylglucosamine metabolic process"/>
    <property type="evidence" value="ECO:0007669"/>
    <property type="project" value="TreeGrafter"/>
</dbReference>
<dbReference type="InterPro" id="IPR035490">
    <property type="entry name" value="GlmS/FrlB_SIS"/>
</dbReference>
<dbReference type="NCBIfam" id="NF001484">
    <property type="entry name" value="PRK00331.1"/>
    <property type="match status" value="1"/>
</dbReference>
<gene>
    <name evidence="11" type="ORF">IC006_1482</name>
</gene>
<dbReference type="InterPro" id="IPR047084">
    <property type="entry name" value="GFAT_N"/>
</dbReference>
<evidence type="ECO:0000256" key="8">
    <source>
        <dbReference type="ARBA" id="ARBA00055466"/>
    </source>
</evidence>
<dbReference type="SUPFAM" id="SSF56235">
    <property type="entry name" value="N-terminal nucleophile aminohydrolases (Ntn hydrolases)"/>
    <property type="match status" value="1"/>
</dbReference>
<dbReference type="CDD" id="cd00714">
    <property type="entry name" value="GFAT"/>
    <property type="match status" value="1"/>
</dbReference>
<keyword evidence="12" id="KW-1185">Reference proteome</keyword>
<evidence type="ECO:0000313" key="11">
    <source>
        <dbReference type="EMBL" id="BBG24177.1"/>
    </source>
</evidence>
<dbReference type="Pfam" id="PF13522">
    <property type="entry name" value="GATase_6"/>
    <property type="match status" value="1"/>
</dbReference>
<dbReference type="STRING" id="1294262.GCA_001316085_00566"/>
<comment type="function">
    <text evidence="8">Catalyzes the first step in hexosamine metabolism, converting fructose-6P into glucosamine-6P using glutamine as a nitrogen source.</text>
</comment>
<dbReference type="PANTHER" id="PTHR10937">
    <property type="entry name" value="GLUCOSAMINE--FRUCTOSE-6-PHOSPHATE AMINOTRANSFERASE, ISOMERIZING"/>
    <property type="match status" value="1"/>
</dbReference>
<dbReference type="GO" id="GO:0004360">
    <property type="term" value="F:glutamine-fructose-6-phosphate transaminase (isomerizing) activity"/>
    <property type="evidence" value="ECO:0007669"/>
    <property type="project" value="UniProtKB-EC"/>
</dbReference>
<dbReference type="GO" id="GO:0006487">
    <property type="term" value="P:protein N-linked glycosylation"/>
    <property type="evidence" value="ECO:0007669"/>
    <property type="project" value="TreeGrafter"/>
</dbReference>
<dbReference type="Proteomes" id="UP000322983">
    <property type="component" value="Chromosome"/>
</dbReference>
<keyword evidence="5" id="KW-0808">Transferase</keyword>
<evidence type="ECO:0000259" key="10">
    <source>
        <dbReference type="PROSITE" id="PS51464"/>
    </source>
</evidence>
<dbReference type="Gene3D" id="3.40.50.10490">
    <property type="entry name" value="Glucose-6-phosphate isomerase like protein, domain 1"/>
    <property type="match status" value="2"/>
</dbReference>
<dbReference type="InterPro" id="IPR001347">
    <property type="entry name" value="SIS_dom"/>
</dbReference>
<dbReference type="Pfam" id="PF01380">
    <property type="entry name" value="SIS"/>
    <property type="match status" value="2"/>
</dbReference>
<dbReference type="InterPro" id="IPR017932">
    <property type="entry name" value="GATase_2_dom"/>
</dbReference>
<dbReference type="KEGG" id="step:IC006_1482"/>
<keyword evidence="6" id="KW-0677">Repeat</keyword>
<name>A0A510DVG3_9CREN</name>
<dbReference type="Gene3D" id="3.60.20.10">
    <property type="entry name" value="Glutamine Phosphoribosylpyrophosphate, subunit 1, domain 1"/>
    <property type="match status" value="1"/>
</dbReference>
<dbReference type="CDD" id="cd05008">
    <property type="entry name" value="SIS_GlmS_GlmD_1"/>
    <property type="match status" value="1"/>
</dbReference>
<dbReference type="CDD" id="cd05009">
    <property type="entry name" value="SIS_GlmS_GlmD_2"/>
    <property type="match status" value="1"/>
</dbReference>
<dbReference type="GO" id="GO:0006002">
    <property type="term" value="P:fructose 6-phosphate metabolic process"/>
    <property type="evidence" value="ECO:0007669"/>
    <property type="project" value="TreeGrafter"/>
</dbReference>
<reference evidence="11 12" key="1">
    <citation type="journal article" date="2020" name="Int. J. Syst. Evol. Microbiol.">
        <title>Sulfuracidifex tepidarius gen. nov., sp. nov. and transfer of Sulfolobus metallicus Huber and Stetter 1992 to the genus Sulfuracidifex as Sulfuracidifex metallicus comb. nov.</title>
        <authorList>
            <person name="Itoh T."/>
            <person name="Miura T."/>
            <person name="Sakai H.D."/>
            <person name="Kato S."/>
            <person name="Ohkuma M."/>
            <person name="Takashina T."/>
        </authorList>
    </citation>
    <scope>NUCLEOTIDE SEQUENCE [LARGE SCALE GENOMIC DNA]</scope>
    <source>
        <strain evidence="11 12">IC-006</strain>
    </source>
</reference>
<dbReference type="AlphaFoldDB" id="A0A510DVG3"/>
<protein>
    <recommendedName>
        <fullName evidence="3">Glutamine--fructose-6-phosphate aminotransferase [isomerizing]</fullName>
        <ecNumber evidence="2">2.6.1.16</ecNumber>
    </recommendedName>
</protein>
<dbReference type="GO" id="GO:0097367">
    <property type="term" value="F:carbohydrate derivative binding"/>
    <property type="evidence" value="ECO:0007669"/>
    <property type="project" value="InterPro"/>
</dbReference>
<dbReference type="PROSITE" id="PS51464">
    <property type="entry name" value="SIS"/>
    <property type="match status" value="2"/>
</dbReference>
<feature type="domain" description="SIS" evidence="10">
    <location>
        <begin position="284"/>
        <end position="420"/>
    </location>
</feature>
<evidence type="ECO:0000256" key="1">
    <source>
        <dbReference type="ARBA" id="ARBA00001031"/>
    </source>
</evidence>
<dbReference type="RefSeq" id="WP_149528528.1">
    <property type="nucleotide sequence ID" value="NZ_AP018929.1"/>
</dbReference>
<sequence length="585" mass="64073">MCGIIGIASNKKDKSLTDVLVSSLSRLEYRGYDSVGVASLDDEGIDVRKAKGKVVEVVKTKKINEMSGYIFLGHTRWATHGAPNDQNAHPHVDCSGRIAVVHNGTLNNYKELREELESLGHKFRSDTDTEVIPHLVEEFMKRDMESFEAFKAAVSSLRGSYAILMIMEGEKRIFFARLDNPLVIGLGEDKNFIASEYAPFLPLTNTVVTIQDGEIGFITPSSVYIEKDGKIVDVNERVHKLNFTLASASKGGYSHFMLKEIHDSPLAVKETLSTMMADDSVDKAVKVMSQANRIFVVAAGTSYHAGLIFGRELNMSGFTVIPMIASEYPSYRTRAGDVILALSQSGETLDVKMAIKEFKNEGSTIISITNVIESTISRESDVKLYMRAGPELGVAATKTFVSQVASLLLLKSKILGEKLDYLSHAHEVLEASLEGTEGQMKKWSSTLISAPSMYYLSKGVGLPMALEGALKIKEVAYVHAESYPAGESKHGPIALVSEGFPVVFLDPGIDELKVNIEEMKSRGARIFYVGTSKGISKDEVEVRLEKGLEPFALAPPIQLLAYYVSVGKGLDPDRPRNLAKTVTVE</sequence>
<evidence type="ECO:0000259" key="9">
    <source>
        <dbReference type="PROSITE" id="PS51278"/>
    </source>
</evidence>
<dbReference type="InterPro" id="IPR035466">
    <property type="entry name" value="GlmS/AgaS_SIS"/>
</dbReference>
<evidence type="ECO:0000256" key="2">
    <source>
        <dbReference type="ARBA" id="ARBA00012916"/>
    </source>
</evidence>
<comment type="catalytic activity">
    <reaction evidence="1">
        <text>D-fructose 6-phosphate + L-glutamine = D-glucosamine 6-phosphate + L-glutamate</text>
        <dbReference type="Rhea" id="RHEA:13237"/>
        <dbReference type="ChEBI" id="CHEBI:29985"/>
        <dbReference type="ChEBI" id="CHEBI:58359"/>
        <dbReference type="ChEBI" id="CHEBI:58725"/>
        <dbReference type="ChEBI" id="CHEBI:61527"/>
        <dbReference type="EC" id="2.6.1.16"/>
    </reaction>
</comment>
<evidence type="ECO:0000256" key="6">
    <source>
        <dbReference type="ARBA" id="ARBA00022737"/>
    </source>
</evidence>